<accession>S4P8X2</accession>
<dbReference type="InterPro" id="IPR002190">
    <property type="entry name" value="MHD_dom"/>
</dbReference>
<dbReference type="GeneID" id="120630969"/>
<dbReference type="EMBL" id="GAIX01003994">
    <property type="protein sequence ID" value="JAA88566.1"/>
    <property type="molecule type" value="Transcribed_RNA"/>
</dbReference>
<dbReference type="AlphaFoldDB" id="S4P8X2"/>
<evidence type="ECO:0000259" key="1">
    <source>
        <dbReference type="PROSITE" id="PS50838"/>
    </source>
</evidence>
<dbReference type="SMART" id="SM01373">
    <property type="entry name" value="MAGE"/>
    <property type="match status" value="1"/>
</dbReference>
<protein>
    <submittedName>
        <fullName evidence="2">MAGE-like protein 2</fullName>
    </submittedName>
</protein>
<dbReference type="Gene3D" id="1.10.10.1200">
    <property type="entry name" value="MAGE homology domain, winged helix WH1 motif"/>
    <property type="match status" value="1"/>
</dbReference>
<dbReference type="GO" id="GO:0005634">
    <property type="term" value="C:nucleus"/>
    <property type="evidence" value="ECO:0007669"/>
    <property type="project" value="TreeGrafter"/>
</dbReference>
<proteinExistence type="predicted"/>
<dbReference type="InterPro" id="IPR041899">
    <property type="entry name" value="MAGE_WH2"/>
</dbReference>
<feature type="domain" description="MAGE" evidence="1">
    <location>
        <begin position="18"/>
        <end position="217"/>
    </location>
</feature>
<dbReference type="Gene3D" id="1.10.10.1210">
    <property type="entry name" value="MAGE homology domain, winged helix WH2 motif"/>
    <property type="match status" value="1"/>
</dbReference>
<dbReference type="PROSITE" id="PS50838">
    <property type="entry name" value="MAGE"/>
    <property type="match status" value="1"/>
</dbReference>
<evidence type="ECO:0000313" key="2">
    <source>
        <dbReference type="EMBL" id="JAA88566.1"/>
    </source>
</evidence>
<dbReference type="PANTHER" id="PTHR11736:SF14">
    <property type="entry name" value="NSE3 HOMOLOG, SMC5-SMC6 COMPLEX COMPONENT"/>
    <property type="match status" value="1"/>
</dbReference>
<organism evidence="2">
    <name type="scientific">Pararge aegeria</name>
    <name type="common">speckled wood butterfly</name>
    <dbReference type="NCBI Taxonomy" id="116150"/>
    <lineage>
        <taxon>Eukaryota</taxon>
        <taxon>Metazoa</taxon>
        <taxon>Ecdysozoa</taxon>
        <taxon>Arthropoda</taxon>
        <taxon>Hexapoda</taxon>
        <taxon>Insecta</taxon>
        <taxon>Pterygota</taxon>
        <taxon>Neoptera</taxon>
        <taxon>Endopterygota</taxon>
        <taxon>Lepidoptera</taxon>
        <taxon>Glossata</taxon>
        <taxon>Ditrysia</taxon>
        <taxon>Papilionoidea</taxon>
        <taxon>Nymphalidae</taxon>
        <taxon>Satyrinae</taxon>
        <taxon>Satyrini</taxon>
        <taxon>Parargina</taxon>
        <taxon>Pararge</taxon>
    </lineage>
</organism>
<dbReference type="InterPro" id="IPR037445">
    <property type="entry name" value="MAGE"/>
</dbReference>
<name>S4P8X2_9NEOP</name>
<reference evidence="2" key="1">
    <citation type="journal article" date="2013" name="BMC Genomics">
        <title>Unscrambling butterfly oogenesis.</title>
        <authorList>
            <person name="Carter J.M."/>
            <person name="Baker S.C."/>
            <person name="Pink R."/>
            <person name="Carter D.R."/>
            <person name="Collins A."/>
            <person name="Tomlin J."/>
            <person name="Gibbs M."/>
            <person name="Breuker C.J."/>
        </authorList>
    </citation>
    <scope>NUCLEOTIDE SEQUENCE</scope>
    <source>
        <tissue evidence="2">Ovary</tissue>
    </source>
</reference>
<sequence length="224" mass="25915">MNHSQHGSNRSMAENACPAEAVNQCVKFLVCREGSKIPIKNADIENFITSVIQTPVDKKLVIEKANKVLKSVYGYKLVKLKSKGIQYIVVMNDKLPSTFEVLHSSYTEPNHRKILIGALTHIFMSGGTVKDSDMWNFLDKAKLLDIKDLQGRKILTQTLRKQLYLELNKFGPDEQQRFEFCWGQRAEEEIPKEFILNKMAQAFDKEPNYWREQFKSTQEQENVQ</sequence>
<dbReference type="PANTHER" id="PTHR11736">
    <property type="entry name" value="MELANOMA-ASSOCIATED ANTIGEN MAGE ANTIGEN"/>
    <property type="match status" value="1"/>
</dbReference>
<dbReference type="Pfam" id="PF01454">
    <property type="entry name" value="MAGE"/>
    <property type="match status" value="1"/>
</dbReference>
<reference evidence="2" key="2">
    <citation type="submission" date="2013-05" db="EMBL/GenBank/DDBJ databases">
        <authorList>
            <person name="Carter J.-M."/>
            <person name="Baker S.C."/>
            <person name="Pink R."/>
            <person name="Carter D.R.F."/>
            <person name="Collins A."/>
            <person name="Tomlin J."/>
            <person name="Gibbs M."/>
            <person name="Breuker C.J."/>
        </authorList>
    </citation>
    <scope>NUCLEOTIDE SEQUENCE</scope>
    <source>
        <tissue evidence="2">Ovary</tissue>
    </source>
</reference>
<dbReference type="InterPro" id="IPR041898">
    <property type="entry name" value="MAGE_WH1"/>
</dbReference>
<dbReference type="RefSeq" id="XP_039756273.1">
    <property type="nucleotide sequence ID" value="XM_039900339.1"/>
</dbReference>